<reference evidence="1 2" key="1">
    <citation type="journal article" date="2019" name="Commun. Biol.">
        <title>The bagworm genome reveals a unique fibroin gene that provides high tensile strength.</title>
        <authorList>
            <person name="Kono N."/>
            <person name="Nakamura H."/>
            <person name="Ohtoshi R."/>
            <person name="Tomita M."/>
            <person name="Numata K."/>
            <person name="Arakawa K."/>
        </authorList>
    </citation>
    <scope>NUCLEOTIDE SEQUENCE [LARGE SCALE GENOMIC DNA]</scope>
</reference>
<evidence type="ECO:0000313" key="2">
    <source>
        <dbReference type="Proteomes" id="UP000299102"/>
    </source>
</evidence>
<comment type="caution">
    <text evidence="1">The sequence shown here is derived from an EMBL/GenBank/DDBJ whole genome shotgun (WGS) entry which is preliminary data.</text>
</comment>
<gene>
    <name evidence="1" type="ORF">EVAR_78118_1</name>
</gene>
<proteinExistence type="predicted"/>
<organism evidence="1 2">
    <name type="scientific">Eumeta variegata</name>
    <name type="common">Bagworm moth</name>
    <name type="synonym">Eumeta japonica</name>
    <dbReference type="NCBI Taxonomy" id="151549"/>
    <lineage>
        <taxon>Eukaryota</taxon>
        <taxon>Metazoa</taxon>
        <taxon>Ecdysozoa</taxon>
        <taxon>Arthropoda</taxon>
        <taxon>Hexapoda</taxon>
        <taxon>Insecta</taxon>
        <taxon>Pterygota</taxon>
        <taxon>Neoptera</taxon>
        <taxon>Endopterygota</taxon>
        <taxon>Lepidoptera</taxon>
        <taxon>Glossata</taxon>
        <taxon>Ditrysia</taxon>
        <taxon>Tineoidea</taxon>
        <taxon>Psychidae</taxon>
        <taxon>Oiketicinae</taxon>
        <taxon>Eumeta</taxon>
    </lineage>
</organism>
<name>A0A4C1T0H9_EUMVA</name>
<protein>
    <submittedName>
        <fullName evidence="1">Uncharacterized protein</fullName>
    </submittedName>
</protein>
<keyword evidence="2" id="KW-1185">Reference proteome</keyword>
<dbReference type="EMBL" id="BGZK01000028">
    <property type="protein sequence ID" value="GBP07992.1"/>
    <property type="molecule type" value="Genomic_DNA"/>
</dbReference>
<accession>A0A4C1T0H9</accession>
<evidence type="ECO:0000313" key="1">
    <source>
        <dbReference type="EMBL" id="GBP07992.1"/>
    </source>
</evidence>
<sequence length="100" mass="11050">MEDIRPKGLSLTGRKATRGAVALRLCSARLCCLTGRVAHFRAQPTLACTSASRAVLGYAGTEYRQPGRSRSRRDVWSHASRRKSNLTLGRSRYTLIQICA</sequence>
<dbReference type="Proteomes" id="UP000299102">
    <property type="component" value="Unassembled WGS sequence"/>
</dbReference>
<dbReference type="AlphaFoldDB" id="A0A4C1T0H9"/>